<organism evidence="1 2">
    <name type="scientific">Ornithinimicrobium tianjinense</name>
    <dbReference type="NCBI Taxonomy" id="1195761"/>
    <lineage>
        <taxon>Bacteria</taxon>
        <taxon>Bacillati</taxon>
        <taxon>Actinomycetota</taxon>
        <taxon>Actinomycetes</taxon>
        <taxon>Micrococcales</taxon>
        <taxon>Ornithinimicrobiaceae</taxon>
        <taxon>Ornithinimicrobium</taxon>
    </lineage>
</organism>
<reference evidence="1" key="2">
    <citation type="submission" date="2020-09" db="EMBL/GenBank/DDBJ databases">
        <authorList>
            <person name="Sun Q."/>
            <person name="Zhou Y."/>
        </authorList>
    </citation>
    <scope>NUCLEOTIDE SEQUENCE</scope>
    <source>
        <strain evidence="1">CGMCC 1.12160</strain>
    </source>
</reference>
<gene>
    <name evidence="1" type="ORF">GCM10011366_02530</name>
</gene>
<comment type="caution">
    <text evidence="1">The sequence shown here is derived from an EMBL/GenBank/DDBJ whole genome shotgun (WGS) entry which is preliminary data.</text>
</comment>
<evidence type="ECO:0000313" key="2">
    <source>
        <dbReference type="Proteomes" id="UP000605670"/>
    </source>
</evidence>
<reference evidence="1" key="1">
    <citation type="journal article" date="2014" name="Int. J. Syst. Evol. Microbiol.">
        <title>Complete genome sequence of Corynebacterium casei LMG S-19264T (=DSM 44701T), isolated from a smear-ripened cheese.</title>
        <authorList>
            <consortium name="US DOE Joint Genome Institute (JGI-PGF)"/>
            <person name="Walter F."/>
            <person name="Albersmeier A."/>
            <person name="Kalinowski J."/>
            <person name="Ruckert C."/>
        </authorList>
    </citation>
    <scope>NUCLEOTIDE SEQUENCE</scope>
    <source>
        <strain evidence="1">CGMCC 1.12160</strain>
    </source>
</reference>
<dbReference type="AlphaFoldDB" id="A0A917BGA2"/>
<evidence type="ECO:0000313" key="1">
    <source>
        <dbReference type="EMBL" id="GGF38460.1"/>
    </source>
</evidence>
<protein>
    <submittedName>
        <fullName evidence="1">Uncharacterized protein</fullName>
    </submittedName>
</protein>
<sequence length="76" mass="8406">MTDDPIIAPSALKHGLGEDDILHAYRNPVRVWDLGDGFTMIVGPNQAAIFLEVGYVDGDQTQVIVHAMVAREKFLR</sequence>
<proteinExistence type="predicted"/>
<dbReference type="EMBL" id="BMEM01000001">
    <property type="protein sequence ID" value="GGF38460.1"/>
    <property type="molecule type" value="Genomic_DNA"/>
</dbReference>
<dbReference type="RefSeq" id="WP_188427801.1">
    <property type="nucleotide sequence ID" value="NZ_BAABKH010000010.1"/>
</dbReference>
<keyword evidence="2" id="KW-1185">Reference proteome</keyword>
<name>A0A917BGA2_9MICO</name>
<accession>A0A917BGA2</accession>
<dbReference type="Proteomes" id="UP000605670">
    <property type="component" value="Unassembled WGS sequence"/>
</dbReference>